<gene>
    <name evidence="2" type="ORF">FBZ89_102538</name>
</gene>
<dbReference type="Pfam" id="PF07978">
    <property type="entry name" value="NIPSNAP"/>
    <property type="match status" value="1"/>
</dbReference>
<dbReference type="SUPFAM" id="SSF54909">
    <property type="entry name" value="Dimeric alpha+beta barrel"/>
    <property type="match status" value="1"/>
</dbReference>
<feature type="domain" description="NIPSNAP" evidence="1">
    <location>
        <begin position="4"/>
        <end position="105"/>
    </location>
</feature>
<dbReference type="Gene3D" id="3.30.70.100">
    <property type="match status" value="1"/>
</dbReference>
<organism evidence="2 3">
    <name type="scientific">Nitrospirillum amazonense</name>
    <dbReference type="NCBI Taxonomy" id="28077"/>
    <lineage>
        <taxon>Bacteria</taxon>
        <taxon>Pseudomonadati</taxon>
        <taxon>Pseudomonadota</taxon>
        <taxon>Alphaproteobacteria</taxon>
        <taxon>Rhodospirillales</taxon>
        <taxon>Azospirillaceae</taxon>
        <taxon>Nitrospirillum</taxon>
    </lineage>
</organism>
<reference evidence="2 3" key="1">
    <citation type="submission" date="2019-06" db="EMBL/GenBank/DDBJ databases">
        <title>Genomic Encyclopedia of Type Strains, Phase IV (KMG-V): Genome sequencing to study the core and pangenomes of soil and plant-associated prokaryotes.</title>
        <authorList>
            <person name="Whitman W."/>
        </authorList>
    </citation>
    <scope>NUCLEOTIDE SEQUENCE [LARGE SCALE GENOMIC DNA]</scope>
    <source>
        <strain evidence="2 3">BR 11880</strain>
    </source>
</reference>
<dbReference type="InterPro" id="IPR012577">
    <property type="entry name" value="NIPSNAP"/>
</dbReference>
<dbReference type="InterPro" id="IPR011008">
    <property type="entry name" value="Dimeric_a/b-barrel"/>
</dbReference>
<evidence type="ECO:0000313" key="3">
    <source>
        <dbReference type="Proteomes" id="UP000319859"/>
    </source>
</evidence>
<dbReference type="AlphaFoldDB" id="A0A560FQD1"/>
<comment type="caution">
    <text evidence="2">The sequence shown here is derived from an EMBL/GenBank/DDBJ whole genome shotgun (WGS) entry which is preliminary data.</text>
</comment>
<dbReference type="Proteomes" id="UP000319859">
    <property type="component" value="Unassembled WGS sequence"/>
</dbReference>
<accession>A0A560FQD1</accession>
<dbReference type="RefSeq" id="WP_186457210.1">
    <property type="nucleotide sequence ID" value="NZ_VITN01000002.1"/>
</dbReference>
<evidence type="ECO:0000313" key="2">
    <source>
        <dbReference type="EMBL" id="TWB23781.1"/>
    </source>
</evidence>
<sequence>MRTFEMRVYTLRTQAALDFYCNTVYRRHLDNFDRFGVQAHGLWTRKNDNEHRAFALLSYNEGDDPAEVAQRYIKSPEAVSDAQGFDVDDILSVESTILIPSTSSPLR</sequence>
<name>A0A560FQD1_9PROT</name>
<protein>
    <submittedName>
        <fullName evidence="2">NIPSNAP protein</fullName>
    </submittedName>
</protein>
<proteinExistence type="predicted"/>
<dbReference type="EMBL" id="VITN01000002">
    <property type="protein sequence ID" value="TWB23781.1"/>
    <property type="molecule type" value="Genomic_DNA"/>
</dbReference>
<evidence type="ECO:0000259" key="1">
    <source>
        <dbReference type="Pfam" id="PF07978"/>
    </source>
</evidence>